<organism evidence="2 3">
    <name type="scientific">Romanomermis culicivorax</name>
    <name type="common">Nematode worm</name>
    <dbReference type="NCBI Taxonomy" id="13658"/>
    <lineage>
        <taxon>Eukaryota</taxon>
        <taxon>Metazoa</taxon>
        <taxon>Ecdysozoa</taxon>
        <taxon>Nematoda</taxon>
        <taxon>Enoplea</taxon>
        <taxon>Dorylaimia</taxon>
        <taxon>Mermithida</taxon>
        <taxon>Mermithoidea</taxon>
        <taxon>Mermithidae</taxon>
        <taxon>Romanomermis</taxon>
    </lineage>
</organism>
<reference evidence="3" key="1">
    <citation type="submission" date="2022-11" db="UniProtKB">
        <authorList>
            <consortium name="WormBaseParasite"/>
        </authorList>
    </citation>
    <scope>IDENTIFICATION</scope>
</reference>
<name>A0A915IH11_ROMCU</name>
<evidence type="ECO:0000256" key="1">
    <source>
        <dbReference type="SAM" id="MobiDB-lite"/>
    </source>
</evidence>
<dbReference type="WBParaSite" id="nRc.2.0.1.t13153-RA">
    <property type="protein sequence ID" value="nRc.2.0.1.t13153-RA"/>
    <property type="gene ID" value="nRc.2.0.1.g13153"/>
</dbReference>
<dbReference type="AlphaFoldDB" id="A0A915IH11"/>
<accession>A0A915IH11</accession>
<evidence type="ECO:0000313" key="2">
    <source>
        <dbReference type="Proteomes" id="UP000887565"/>
    </source>
</evidence>
<keyword evidence="2" id="KW-1185">Reference proteome</keyword>
<protein>
    <submittedName>
        <fullName evidence="3">Uncharacterized protein</fullName>
    </submittedName>
</protein>
<dbReference type="Proteomes" id="UP000887565">
    <property type="component" value="Unplaced"/>
</dbReference>
<evidence type="ECO:0000313" key="3">
    <source>
        <dbReference type="WBParaSite" id="nRc.2.0.1.t13153-RA"/>
    </source>
</evidence>
<feature type="region of interest" description="Disordered" evidence="1">
    <location>
        <begin position="1"/>
        <end position="31"/>
    </location>
</feature>
<proteinExistence type="predicted"/>
<sequence length="89" mass="9417">MEQRSDRVRSGNFGFGSKIPKMPGPSPVIPDPVTRAKTYLSAQFQNAHAGNFLKPPPPGPIFDVGVLAFGNTILQDLAPPATSKAKKSG</sequence>